<dbReference type="Gene3D" id="3.40.1350.10">
    <property type="match status" value="1"/>
</dbReference>
<gene>
    <name evidence="2" type="ORF">HLQ16_19755</name>
</gene>
<dbReference type="InterPro" id="IPR052906">
    <property type="entry name" value="Type_IV_Methyl-Rstrct_Enzyme"/>
</dbReference>
<dbReference type="InterPro" id="IPR011856">
    <property type="entry name" value="tRNA_endonuc-like_dom_sf"/>
</dbReference>
<dbReference type="GO" id="GO:0015666">
    <property type="term" value="F:restriction endodeoxyribonuclease activity"/>
    <property type="evidence" value="ECO:0007669"/>
    <property type="project" value="TreeGrafter"/>
</dbReference>
<dbReference type="SUPFAM" id="SSF52980">
    <property type="entry name" value="Restriction endonuclease-like"/>
    <property type="match status" value="1"/>
</dbReference>
<organism evidence="2 3">
    <name type="scientific">Clostridium estertheticum</name>
    <dbReference type="NCBI Taxonomy" id="238834"/>
    <lineage>
        <taxon>Bacteria</taxon>
        <taxon>Bacillati</taxon>
        <taxon>Bacillota</taxon>
        <taxon>Clostridia</taxon>
        <taxon>Eubacteriales</taxon>
        <taxon>Clostridiaceae</taxon>
        <taxon>Clostridium</taxon>
    </lineage>
</organism>
<accession>A0A7Y3WUG6</accession>
<feature type="domain" description="Restriction endonuclease type IV Mrr" evidence="1">
    <location>
        <begin position="1"/>
        <end position="105"/>
    </location>
</feature>
<dbReference type="InterPro" id="IPR011335">
    <property type="entry name" value="Restrct_endonuc-II-like"/>
</dbReference>
<reference evidence="2 3" key="1">
    <citation type="submission" date="2020-05" db="EMBL/GenBank/DDBJ databases">
        <title>Complete genome of Clostridium estertheticum subspecies estertheticum, isolated from Vacuum packed lamb meat from New Zealand imported to Switzerland.</title>
        <authorList>
            <person name="Wambui J."/>
            <person name="Stevens M.J.A."/>
            <person name="Stephan R."/>
        </authorList>
    </citation>
    <scope>NUCLEOTIDE SEQUENCE [LARGE SCALE GENOMIC DNA]</scope>
    <source>
        <strain evidence="2 3">CEST001</strain>
    </source>
</reference>
<dbReference type="PANTHER" id="PTHR30015:SF6">
    <property type="entry name" value="SLL1429 PROTEIN"/>
    <property type="match status" value="1"/>
</dbReference>
<protein>
    <submittedName>
        <fullName evidence="2">Restriction endonuclease</fullName>
    </submittedName>
</protein>
<evidence type="ECO:0000313" key="2">
    <source>
        <dbReference type="EMBL" id="NNU78151.1"/>
    </source>
</evidence>
<keyword evidence="2" id="KW-0540">Nuclease</keyword>
<sequence length="111" mass="12598">MTGIEFEIFIEKLFQCLGYTTVITKASGDQGVDLIIVKNNYKIGVQAKCYSNKVSNSAIQEVVAGRKYYKCDKVMVVTNNFFTKSAVELAKVNDVTLWNRETLNKKIKEIF</sequence>
<keyword evidence="2" id="KW-0255">Endonuclease</keyword>
<comment type="caution">
    <text evidence="2">The sequence shown here is derived from an EMBL/GenBank/DDBJ whole genome shotgun (WGS) entry which is preliminary data.</text>
</comment>
<evidence type="ECO:0000259" key="1">
    <source>
        <dbReference type="Pfam" id="PF04471"/>
    </source>
</evidence>
<dbReference type="Pfam" id="PF04471">
    <property type="entry name" value="Mrr_cat"/>
    <property type="match status" value="1"/>
</dbReference>
<dbReference type="EMBL" id="JABEYB010000019">
    <property type="protein sequence ID" value="NNU78151.1"/>
    <property type="molecule type" value="Genomic_DNA"/>
</dbReference>
<name>A0A7Y3WUG6_9CLOT</name>
<proteinExistence type="predicted"/>
<evidence type="ECO:0000313" key="3">
    <source>
        <dbReference type="Proteomes" id="UP000531659"/>
    </source>
</evidence>
<keyword evidence="2" id="KW-0378">Hydrolase</keyword>
<dbReference type="GO" id="GO:0003677">
    <property type="term" value="F:DNA binding"/>
    <property type="evidence" value="ECO:0007669"/>
    <property type="project" value="InterPro"/>
</dbReference>
<dbReference type="InterPro" id="IPR007560">
    <property type="entry name" value="Restrct_endonuc_IV_Mrr"/>
</dbReference>
<dbReference type="PANTHER" id="PTHR30015">
    <property type="entry name" value="MRR RESTRICTION SYSTEM PROTEIN"/>
    <property type="match status" value="1"/>
</dbReference>
<dbReference type="AlphaFoldDB" id="A0A7Y3WUG6"/>
<dbReference type="Proteomes" id="UP000531659">
    <property type="component" value="Unassembled WGS sequence"/>
</dbReference>
<dbReference type="GO" id="GO:0009307">
    <property type="term" value="P:DNA restriction-modification system"/>
    <property type="evidence" value="ECO:0007669"/>
    <property type="project" value="InterPro"/>
</dbReference>